<keyword evidence="1" id="KW-0472">Membrane</keyword>
<feature type="transmembrane region" description="Helical" evidence="1">
    <location>
        <begin position="6"/>
        <end position="26"/>
    </location>
</feature>
<dbReference type="PANTHER" id="PTHR33138:SF85">
    <property type="entry name" value="LEAF RUST 10 DISEASE-RESISTANCE LOCUS RECEPTOR-LIKE PROTEIN KINASE-LIKE 2.7 ISOFORM X1"/>
    <property type="match status" value="1"/>
</dbReference>
<reference evidence="2 3" key="1">
    <citation type="journal article" date="2021" name="Commun. Biol.">
        <title>The genome of Shorea leprosula (Dipterocarpaceae) highlights the ecological relevance of drought in aseasonal tropical rainforests.</title>
        <authorList>
            <person name="Ng K.K.S."/>
            <person name="Kobayashi M.J."/>
            <person name="Fawcett J.A."/>
            <person name="Hatakeyama M."/>
            <person name="Paape T."/>
            <person name="Ng C.H."/>
            <person name="Ang C.C."/>
            <person name="Tnah L.H."/>
            <person name="Lee C.T."/>
            <person name="Nishiyama T."/>
            <person name="Sese J."/>
            <person name="O'Brien M.J."/>
            <person name="Copetti D."/>
            <person name="Mohd Noor M.I."/>
            <person name="Ong R.C."/>
            <person name="Putra M."/>
            <person name="Sireger I.Z."/>
            <person name="Indrioko S."/>
            <person name="Kosugi Y."/>
            <person name="Izuno A."/>
            <person name="Isagi Y."/>
            <person name="Lee S.L."/>
            <person name="Shimizu K.K."/>
        </authorList>
    </citation>
    <scope>NUCLEOTIDE SEQUENCE [LARGE SCALE GENOMIC DNA]</scope>
    <source>
        <strain evidence="2">214</strain>
    </source>
</reference>
<protein>
    <submittedName>
        <fullName evidence="2">Uncharacterized protein</fullName>
    </submittedName>
</protein>
<dbReference type="EMBL" id="BPVZ01000134">
    <property type="protein sequence ID" value="GKV39474.1"/>
    <property type="molecule type" value="Genomic_DNA"/>
</dbReference>
<organism evidence="2 3">
    <name type="scientific">Rubroshorea leprosula</name>
    <dbReference type="NCBI Taxonomy" id="152421"/>
    <lineage>
        <taxon>Eukaryota</taxon>
        <taxon>Viridiplantae</taxon>
        <taxon>Streptophyta</taxon>
        <taxon>Embryophyta</taxon>
        <taxon>Tracheophyta</taxon>
        <taxon>Spermatophyta</taxon>
        <taxon>Magnoliopsida</taxon>
        <taxon>eudicotyledons</taxon>
        <taxon>Gunneridae</taxon>
        <taxon>Pentapetalae</taxon>
        <taxon>rosids</taxon>
        <taxon>malvids</taxon>
        <taxon>Malvales</taxon>
        <taxon>Dipterocarpaceae</taxon>
        <taxon>Rubroshorea</taxon>
    </lineage>
</organism>
<keyword evidence="3" id="KW-1185">Reference proteome</keyword>
<dbReference type="PANTHER" id="PTHR33138">
    <property type="entry name" value="OS01G0690200 PROTEIN"/>
    <property type="match status" value="1"/>
</dbReference>
<sequence length="262" mass="29671">MEMLPQPIFSSTFVCIITIFSILPFLPPSYSDRLDEFIECSRSASFECGRLGTFHYPFWNDDTPEYCRPLGFYLKDCEGVPTIEFGPDSSFLLQHVNPSDYNKLTIAPMNLQSLICSETAHHGTLLPSFFKFSETNKNFSLFYDCLPPPCEPPGIRIADCGPNGTFYTNDSKLEGYDDCECDSVEVEVNQTIFNKVHNGELTLVDALNQFCFDVEYSCSAVFCDQYEELGGKCVNNSTSDQYLREACLHHPGMDYLCKTICF</sequence>
<evidence type="ECO:0000313" key="2">
    <source>
        <dbReference type="EMBL" id="GKV39474.1"/>
    </source>
</evidence>
<accession>A0AAV5LRJ2</accession>
<proteinExistence type="predicted"/>
<dbReference type="Proteomes" id="UP001054252">
    <property type="component" value="Unassembled WGS sequence"/>
</dbReference>
<evidence type="ECO:0000313" key="3">
    <source>
        <dbReference type="Proteomes" id="UP001054252"/>
    </source>
</evidence>
<evidence type="ECO:0000256" key="1">
    <source>
        <dbReference type="SAM" id="Phobius"/>
    </source>
</evidence>
<gene>
    <name evidence="2" type="ORF">SLEP1_g47232</name>
</gene>
<dbReference type="AlphaFoldDB" id="A0AAV5LRJ2"/>
<keyword evidence="1" id="KW-1133">Transmembrane helix</keyword>
<keyword evidence="1" id="KW-0812">Transmembrane</keyword>
<name>A0AAV5LRJ2_9ROSI</name>
<comment type="caution">
    <text evidence="2">The sequence shown here is derived from an EMBL/GenBank/DDBJ whole genome shotgun (WGS) entry which is preliminary data.</text>
</comment>